<evidence type="ECO:0000313" key="2">
    <source>
        <dbReference type="Proteomes" id="UP000325902"/>
    </source>
</evidence>
<evidence type="ECO:0000313" key="1">
    <source>
        <dbReference type="EMBL" id="KAB2570107.1"/>
    </source>
</evidence>
<dbReference type="OrthoDB" id="268428at2759"/>
<gene>
    <name evidence="1" type="ORF">DBV05_g11216</name>
</gene>
<proteinExistence type="predicted"/>
<name>A0A5N5CXM0_9PEZI</name>
<sequence length="443" mass="50690">MPGTASYSPSETQLTVSVANYPHYSVKIAAEPDLTVRIYEYQDVYAPPGRLPPIKSVTDYAVSRTIMRASSEPFDAMLQGGWMESRTTIVELKENDWIMSLAMEIWFRAFHGVPMTEECYKADVAVVWSLVRAGNMWKLKREGLIKWFSDWFKECWERNKGKDLGKSMGGMGGMGGRGAKLAQVILYPCWAFDHAPGFAAATKWLVYNSASHITEFNPTKHRDLHLPKRIIQQLNAARGRLKAVMHDILWTPIERPLKYATCDCKEITLFLYQKALLDVSVWPLERTFSHTSITGLLGRLEAFKYKSEHKPCSSCEIRCEEVVKNTIREVSGYFDGLCLVCMALTEPGAPHDADWYYWNHDKIKDWDRGCRGRGVKHGQPTWFYSYMSATYHKDARENWYKLRRFDHEPNVFGTDIFDDDFSATGFSAPDFAAPDFAATSFYG</sequence>
<dbReference type="Proteomes" id="UP000325902">
    <property type="component" value="Unassembled WGS sequence"/>
</dbReference>
<evidence type="ECO:0008006" key="3">
    <source>
        <dbReference type="Google" id="ProtNLM"/>
    </source>
</evidence>
<organism evidence="1 2">
    <name type="scientific">Lasiodiplodia theobromae</name>
    <dbReference type="NCBI Taxonomy" id="45133"/>
    <lineage>
        <taxon>Eukaryota</taxon>
        <taxon>Fungi</taxon>
        <taxon>Dikarya</taxon>
        <taxon>Ascomycota</taxon>
        <taxon>Pezizomycotina</taxon>
        <taxon>Dothideomycetes</taxon>
        <taxon>Dothideomycetes incertae sedis</taxon>
        <taxon>Botryosphaeriales</taxon>
        <taxon>Botryosphaeriaceae</taxon>
        <taxon>Lasiodiplodia</taxon>
    </lineage>
</organism>
<comment type="caution">
    <text evidence="1">The sequence shown here is derived from an EMBL/GenBank/DDBJ whole genome shotgun (WGS) entry which is preliminary data.</text>
</comment>
<reference evidence="1 2" key="1">
    <citation type="journal article" date="2019" name="Sci. Rep.">
        <title>A multi-omics analysis of the grapevine pathogen Lasiodiplodia theobromae reveals that temperature affects the expression of virulence- and pathogenicity-related genes.</title>
        <authorList>
            <person name="Felix C."/>
            <person name="Meneses R."/>
            <person name="Goncalves M.F.M."/>
            <person name="Tilleman L."/>
            <person name="Duarte A.S."/>
            <person name="Jorrin-Novo J.V."/>
            <person name="Van de Peer Y."/>
            <person name="Deforce D."/>
            <person name="Van Nieuwerburgh F."/>
            <person name="Esteves A.C."/>
            <person name="Alves A."/>
        </authorList>
    </citation>
    <scope>NUCLEOTIDE SEQUENCE [LARGE SCALE GENOMIC DNA]</scope>
    <source>
        <strain evidence="1 2">LA-SOL3</strain>
    </source>
</reference>
<accession>A0A5N5CXM0</accession>
<dbReference type="EMBL" id="VCHE01000151">
    <property type="protein sequence ID" value="KAB2570107.1"/>
    <property type="molecule type" value="Genomic_DNA"/>
</dbReference>
<protein>
    <recommendedName>
        <fullName evidence="3">BTB domain-containing protein</fullName>
    </recommendedName>
</protein>
<dbReference type="AlphaFoldDB" id="A0A5N5CXM0"/>
<keyword evidence="2" id="KW-1185">Reference proteome</keyword>